<evidence type="ECO:0000313" key="3">
    <source>
        <dbReference type="Proteomes" id="UP000007174"/>
    </source>
</evidence>
<feature type="region of interest" description="Disordered" evidence="1">
    <location>
        <begin position="38"/>
        <end position="61"/>
    </location>
</feature>
<dbReference type="HOGENOM" id="CLU_081098_2_1_1"/>
<name>H1VID2_COLHI</name>
<gene>
    <name evidence="2" type="ORF">CH063_10671</name>
</gene>
<evidence type="ECO:0000256" key="1">
    <source>
        <dbReference type="SAM" id="MobiDB-lite"/>
    </source>
</evidence>
<accession>H1VID2</accession>
<proteinExistence type="predicted"/>
<dbReference type="STRING" id="759273.H1VID2"/>
<protein>
    <submittedName>
        <fullName evidence="2">rRNA-processing protein FCF1</fullName>
    </submittedName>
</protein>
<dbReference type="Proteomes" id="UP000007174">
    <property type="component" value="Unassembled WGS sequence"/>
</dbReference>
<dbReference type="EMBL" id="CACQ02003810">
    <property type="protein sequence ID" value="CCF39985.1"/>
    <property type="molecule type" value="Genomic_DNA"/>
</dbReference>
<organism evidence="2 3">
    <name type="scientific">Colletotrichum higginsianum (strain IMI 349063)</name>
    <name type="common">Crucifer anthracnose fungus</name>
    <dbReference type="NCBI Taxonomy" id="759273"/>
    <lineage>
        <taxon>Eukaryota</taxon>
        <taxon>Fungi</taxon>
        <taxon>Dikarya</taxon>
        <taxon>Ascomycota</taxon>
        <taxon>Pezizomycotina</taxon>
        <taxon>Sordariomycetes</taxon>
        <taxon>Hypocreomycetidae</taxon>
        <taxon>Glomerellales</taxon>
        <taxon>Glomerellaceae</taxon>
        <taxon>Colletotrichum</taxon>
        <taxon>Colletotrichum destructivum species complex</taxon>
    </lineage>
</organism>
<sequence>MGVQKKTRKFAEVRRLFSFPAPTSPFIGKNDVRRKENLKKAEEAVEKAKRERAGPDGNERIREVPQMPSSFFFQANSALVPPYSVIVDTSFWSRTIQMKLEPLETMSE</sequence>
<evidence type="ECO:0000313" key="2">
    <source>
        <dbReference type="EMBL" id="CCF39985.1"/>
    </source>
</evidence>
<feature type="non-terminal residue" evidence="2">
    <location>
        <position position="1"/>
    </location>
</feature>
<dbReference type="eggNOG" id="KOG3165">
    <property type="taxonomic scope" value="Eukaryota"/>
</dbReference>
<reference evidence="3" key="1">
    <citation type="journal article" date="2012" name="Nat. Genet.">
        <title>Lifestyle transitions in plant pathogenic Colletotrichum fungi deciphered by genome and transcriptome analyses.</title>
        <authorList>
            <person name="O'Connell R.J."/>
            <person name="Thon M.R."/>
            <person name="Hacquard S."/>
            <person name="Amyotte S.G."/>
            <person name="Kleemann J."/>
            <person name="Torres M.F."/>
            <person name="Damm U."/>
            <person name="Buiate E.A."/>
            <person name="Epstein L."/>
            <person name="Alkan N."/>
            <person name="Altmueller J."/>
            <person name="Alvarado-Balderrama L."/>
            <person name="Bauser C.A."/>
            <person name="Becker C."/>
            <person name="Birren B.W."/>
            <person name="Chen Z."/>
            <person name="Choi J."/>
            <person name="Crouch J.A."/>
            <person name="Duvick J.P."/>
            <person name="Farman M.A."/>
            <person name="Gan P."/>
            <person name="Heiman D."/>
            <person name="Henrissat B."/>
            <person name="Howard R.J."/>
            <person name="Kabbage M."/>
            <person name="Koch C."/>
            <person name="Kracher B."/>
            <person name="Kubo Y."/>
            <person name="Law A.D."/>
            <person name="Lebrun M.-H."/>
            <person name="Lee Y.-H."/>
            <person name="Miyara I."/>
            <person name="Moore N."/>
            <person name="Neumann U."/>
            <person name="Nordstroem K."/>
            <person name="Panaccione D.G."/>
            <person name="Panstruga R."/>
            <person name="Place M."/>
            <person name="Proctor R.H."/>
            <person name="Prusky D."/>
            <person name="Rech G."/>
            <person name="Reinhardt R."/>
            <person name="Rollins J.A."/>
            <person name="Rounsley S."/>
            <person name="Schardl C.L."/>
            <person name="Schwartz D.C."/>
            <person name="Shenoy N."/>
            <person name="Shirasu K."/>
            <person name="Sikhakolli U.R."/>
            <person name="Stueber K."/>
            <person name="Sukno S.A."/>
            <person name="Sweigard J.A."/>
            <person name="Takano Y."/>
            <person name="Takahara H."/>
            <person name="Trail F."/>
            <person name="van der Does H.C."/>
            <person name="Voll L.M."/>
            <person name="Will I."/>
            <person name="Young S."/>
            <person name="Zeng Q."/>
            <person name="Zhang J."/>
            <person name="Zhou S."/>
            <person name="Dickman M.B."/>
            <person name="Schulze-Lefert P."/>
            <person name="Ver Loren van Themaat E."/>
            <person name="Ma L.-J."/>
            <person name="Vaillancourt L.J."/>
        </authorList>
    </citation>
    <scope>NUCLEOTIDE SEQUENCE [LARGE SCALE GENOMIC DNA]</scope>
    <source>
        <strain evidence="3">IMI 349063</strain>
    </source>
</reference>
<dbReference type="AlphaFoldDB" id="H1VID2"/>
<dbReference type="VEuPathDB" id="FungiDB:CH63R_04148"/>